<evidence type="ECO:0000313" key="4">
    <source>
        <dbReference type="EMBL" id="MDO1447514.1"/>
    </source>
</evidence>
<dbReference type="EMBL" id="JAUKPO010000007">
    <property type="protein sequence ID" value="MDO1447514.1"/>
    <property type="molecule type" value="Genomic_DNA"/>
</dbReference>
<evidence type="ECO:0000256" key="2">
    <source>
        <dbReference type="ARBA" id="ARBA00022801"/>
    </source>
</evidence>
<dbReference type="Pfam" id="PF03975">
    <property type="entry name" value="CheD"/>
    <property type="match status" value="1"/>
</dbReference>
<dbReference type="SUPFAM" id="SSF64438">
    <property type="entry name" value="CNF1/YfiH-like putative cysteine hydrolases"/>
    <property type="match status" value="1"/>
</dbReference>
<dbReference type="CDD" id="cd16352">
    <property type="entry name" value="CheD"/>
    <property type="match status" value="1"/>
</dbReference>
<accession>A0ABT8R6E2</accession>
<dbReference type="PANTHER" id="PTHR35147:SF1">
    <property type="entry name" value="CHEMORECEPTOR GLUTAMINE DEAMIDASE CHED-RELATED"/>
    <property type="match status" value="1"/>
</dbReference>
<name>A0ABT8R6E2_9BACT</name>
<proteinExistence type="inferred from homology"/>
<evidence type="ECO:0000313" key="5">
    <source>
        <dbReference type="Proteomes" id="UP001168528"/>
    </source>
</evidence>
<evidence type="ECO:0000256" key="1">
    <source>
        <dbReference type="ARBA" id="ARBA00022500"/>
    </source>
</evidence>
<evidence type="ECO:0000256" key="3">
    <source>
        <dbReference type="HAMAP-Rule" id="MF_01440"/>
    </source>
</evidence>
<comment type="function">
    <text evidence="3">Probably deamidates glutamine residues to glutamate on methyl-accepting chemotaxis receptors (MCPs), playing an important role in chemotaxis.</text>
</comment>
<comment type="catalytic activity">
    <reaction evidence="3">
        <text>L-glutaminyl-[protein] + H2O = L-glutamyl-[protein] + NH4(+)</text>
        <dbReference type="Rhea" id="RHEA:16441"/>
        <dbReference type="Rhea" id="RHEA-COMP:10207"/>
        <dbReference type="Rhea" id="RHEA-COMP:10208"/>
        <dbReference type="ChEBI" id="CHEBI:15377"/>
        <dbReference type="ChEBI" id="CHEBI:28938"/>
        <dbReference type="ChEBI" id="CHEBI:29973"/>
        <dbReference type="ChEBI" id="CHEBI:30011"/>
        <dbReference type="EC" id="3.5.1.44"/>
    </reaction>
</comment>
<reference evidence="4" key="1">
    <citation type="submission" date="2023-07" db="EMBL/GenBank/DDBJ databases">
        <title>The genome sequence of Rhodocytophaga aerolata KACC 12507.</title>
        <authorList>
            <person name="Zhang X."/>
        </authorList>
    </citation>
    <scope>NUCLEOTIDE SEQUENCE</scope>
    <source>
        <strain evidence="4">KACC 12507</strain>
    </source>
</reference>
<protein>
    <recommendedName>
        <fullName evidence="3">Probable chemoreceptor glutamine deamidase CheD</fullName>
        <ecNumber evidence="3">3.5.1.44</ecNumber>
    </recommendedName>
</protein>
<dbReference type="RefSeq" id="WP_302038318.1">
    <property type="nucleotide sequence ID" value="NZ_JAUKPO010000007.1"/>
</dbReference>
<dbReference type="PANTHER" id="PTHR35147">
    <property type="entry name" value="CHEMORECEPTOR GLUTAMINE DEAMIDASE CHED-RELATED"/>
    <property type="match status" value="1"/>
</dbReference>
<dbReference type="Gene3D" id="3.30.1330.200">
    <property type="match status" value="1"/>
</dbReference>
<sequence>MEIIATHYLYPSAIFASQQPHEVSTVLGSCVSICLWDTHVKFGGINHFMLPLWNGDGLPTPKFGNIALEKLLEKMLFLGCNQKKLVAKVFGGAKQLEKGKSVFNIGERNIQLAFDMLKEAGIPVVSHHVGGEKGRKIKFATHTGEVLLKLL</sequence>
<dbReference type="InterPro" id="IPR005659">
    <property type="entry name" value="Chemorcpt_Glu_NH3ase_CheD"/>
</dbReference>
<keyword evidence="1 3" id="KW-0145">Chemotaxis</keyword>
<dbReference type="Proteomes" id="UP001168528">
    <property type="component" value="Unassembled WGS sequence"/>
</dbReference>
<dbReference type="InterPro" id="IPR038592">
    <property type="entry name" value="CheD-like_sf"/>
</dbReference>
<gene>
    <name evidence="3" type="primary">cheD</name>
    <name evidence="4" type="ORF">Q0590_14695</name>
</gene>
<keyword evidence="2 3" id="KW-0378">Hydrolase</keyword>
<dbReference type="HAMAP" id="MF_01440">
    <property type="entry name" value="CheD"/>
    <property type="match status" value="1"/>
</dbReference>
<organism evidence="4 5">
    <name type="scientific">Rhodocytophaga aerolata</name>
    <dbReference type="NCBI Taxonomy" id="455078"/>
    <lineage>
        <taxon>Bacteria</taxon>
        <taxon>Pseudomonadati</taxon>
        <taxon>Bacteroidota</taxon>
        <taxon>Cytophagia</taxon>
        <taxon>Cytophagales</taxon>
        <taxon>Rhodocytophagaceae</taxon>
        <taxon>Rhodocytophaga</taxon>
    </lineage>
</organism>
<comment type="caution">
    <text evidence="4">The sequence shown here is derived from an EMBL/GenBank/DDBJ whole genome shotgun (WGS) entry which is preliminary data.</text>
</comment>
<keyword evidence="5" id="KW-1185">Reference proteome</keyword>
<dbReference type="EC" id="3.5.1.44" evidence="3"/>
<comment type="similarity">
    <text evidence="3">Belongs to the CheD family.</text>
</comment>
<dbReference type="InterPro" id="IPR011324">
    <property type="entry name" value="Cytotoxic_necrot_fac-like_cat"/>
</dbReference>